<keyword evidence="1" id="KW-0805">Transcription regulation</keyword>
<evidence type="ECO:0000256" key="2">
    <source>
        <dbReference type="ARBA" id="ARBA00023125"/>
    </source>
</evidence>
<dbReference type="PANTHER" id="PTHR43280">
    <property type="entry name" value="ARAC-FAMILY TRANSCRIPTIONAL REGULATOR"/>
    <property type="match status" value="1"/>
</dbReference>
<dbReference type="EMBL" id="ADFR01000007">
    <property type="protein sequence ID" value="EFC05747.1"/>
    <property type="molecule type" value="Genomic_DNA"/>
</dbReference>
<gene>
    <name evidence="5" type="ORF">HMPREF9013_0671</name>
</gene>
<dbReference type="InterPro" id="IPR014710">
    <property type="entry name" value="RmlC-like_jellyroll"/>
</dbReference>
<accession>D2MNX8</accession>
<keyword evidence="2" id="KW-0238">DNA-binding</keyword>
<protein>
    <submittedName>
        <fullName evidence="5">Transcriptional regulator, AraC family</fullName>
    </submittedName>
</protein>
<dbReference type="GO" id="GO:0003700">
    <property type="term" value="F:DNA-binding transcription factor activity"/>
    <property type="evidence" value="ECO:0007669"/>
    <property type="project" value="InterPro"/>
</dbReference>
<dbReference type="PROSITE" id="PS00041">
    <property type="entry name" value="HTH_ARAC_FAMILY_1"/>
    <property type="match status" value="1"/>
</dbReference>
<dbReference type="STRING" id="679192.HMPREF9013_0671"/>
<dbReference type="CDD" id="cd02208">
    <property type="entry name" value="cupin_RmlC-like"/>
    <property type="match status" value="1"/>
</dbReference>
<reference evidence="6" key="1">
    <citation type="submission" date="2009-12" db="EMBL/GenBank/DDBJ databases">
        <title>Sequence of Clostridiales genomosp. BVAB3 str. UPII9-5.</title>
        <authorList>
            <person name="Madupu R."/>
            <person name="Durkin A.S."/>
            <person name="Torralba M."/>
            <person name="Methe B."/>
            <person name="Sutton G.G."/>
            <person name="Strausberg R.L."/>
            <person name="Nelson K.E."/>
        </authorList>
    </citation>
    <scope>NUCLEOTIDE SEQUENCE [LARGE SCALE GENOMIC DNA]</scope>
    <source>
        <strain evidence="6">W1219</strain>
    </source>
</reference>
<dbReference type="PANTHER" id="PTHR43280:SF28">
    <property type="entry name" value="HTH-TYPE TRANSCRIPTIONAL ACTIVATOR RHAS"/>
    <property type="match status" value="1"/>
</dbReference>
<dbReference type="Proteomes" id="UP000005017">
    <property type="component" value="Unassembled WGS sequence"/>
</dbReference>
<evidence type="ECO:0000313" key="6">
    <source>
        <dbReference type="Proteomes" id="UP000005017"/>
    </source>
</evidence>
<dbReference type="Gene3D" id="2.60.120.10">
    <property type="entry name" value="Jelly Rolls"/>
    <property type="match status" value="1"/>
</dbReference>
<dbReference type="Pfam" id="PF12833">
    <property type="entry name" value="HTH_18"/>
    <property type="match status" value="1"/>
</dbReference>
<dbReference type="SUPFAM" id="SSF51215">
    <property type="entry name" value="Regulatory protein AraC"/>
    <property type="match status" value="1"/>
</dbReference>
<dbReference type="RefSeq" id="WP_006627079.1">
    <property type="nucleotide sequence ID" value="NZ_ADFR01000007.1"/>
</dbReference>
<evidence type="ECO:0000256" key="3">
    <source>
        <dbReference type="ARBA" id="ARBA00023163"/>
    </source>
</evidence>
<name>D2MNX8_9FIRM</name>
<proteinExistence type="predicted"/>
<dbReference type="eggNOG" id="COG2207">
    <property type="taxonomic scope" value="Bacteria"/>
</dbReference>
<dbReference type="InterPro" id="IPR020449">
    <property type="entry name" value="Tscrpt_reg_AraC-type_HTH"/>
</dbReference>
<organism evidence="5 6">
    <name type="scientific">Bulleidia extructa W1219</name>
    <dbReference type="NCBI Taxonomy" id="679192"/>
    <lineage>
        <taxon>Bacteria</taxon>
        <taxon>Bacillati</taxon>
        <taxon>Bacillota</taxon>
        <taxon>Erysipelotrichia</taxon>
        <taxon>Erysipelotrichales</taxon>
        <taxon>Erysipelotrichaceae</taxon>
        <taxon>Bulleidia</taxon>
    </lineage>
</organism>
<dbReference type="Gene3D" id="1.10.10.60">
    <property type="entry name" value="Homeodomain-like"/>
    <property type="match status" value="2"/>
</dbReference>
<evidence type="ECO:0000313" key="5">
    <source>
        <dbReference type="EMBL" id="EFC05747.1"/>
    </source>
</evidence>
<dbReference type="InterPro" id="IPR013096">
    <property type="entry name" value="Cupin_2"/>
</dbReference>
<comment type="caution">
    <text evidence="5">The sequence shown here is derived from an EMBL/GenBank/DDBJ whole genome shotgun (WGS) entry which is preliminary data.</text>
</comment>
<dbReference type="InterPro" id="IPR009057">
    <property type="entry name" value="Homeodomain-like_sf"/>
</dbReference>
<dbReference type="PROSITE" id="PS01124">
    <property type="entry name" value="HTH_ARAC_FAMILY_2"/>
    <property type="match status" value="1"/>
</dbReference>
<dbReference type="Pfam" id="PF07883">
    <property type="entry name" value="Cupin_2"/>
    <property type="match status" value="1"/>
</dbReference>
<keyword evidence="3" id="KW-0804">Transcription</keyword>
<dbReference type="InterPro" id="IPR037923">
    <property type="entry name" value="HTH-like"/>
</dbReference>
<dbReference type="PRINTS" id="PR00032">
    <property type="entry name" value="HTHARAC"/>
</dbReference>
<dbReference type="GO" id="GO:0043565">
    <property type="term" value="F:sequence-specific DNA binding"/>
    <property type="evidence" value="ECO:0007669"/>
    <property type="project" value="InterPro"/>
</dbReference>
<keyword evidence="6" id="KW-1185">Reference proteome</keyword>
<sequence length="282" mass="33581">MTKQNFIIPFLIEKNEIEEIDELAHWHHSFEFIEILEGEYQCHVSGKTFLAHPGDLCIINRSRIHRILNQKKERCRKKVLIFDPDYFIHNPEIYQKYVKPLQEETAFSHMQLKFKSGMGAELIHLIDEIDRLNSEKPVGYEMETIGLIYLLLRRLYLAHHQQEKLLQENYDLNSTIQRKMTLYIYEHYAEHLTLEKIAQAGLVSKSTCIRLFKEYTGKSPIDFLNRYRLEVSSQLLKNSHRSITDIAFECGFSQASYFNRQFKKEYGSSPNQYRQQKNHDRS</sequence>
<dbReference type="SMART" id="SM00342">
    <property type="entry name" value="HTH_ARAC"/>
    <property type="match status" value="1"/>
</dbReference>
<dbReference type="InterPro" id="IPR018062">
    <property type="entry name" value="HTH_AraC-typ_CS"/>
</dbReference>
<feature type="domain" description="HTH araC/xylS-type" evidence="4">
    <location>
        <begin position="178"/>
        <end position="276"/>
    </location>
</feature>
<dbReference type="InterPro" id="IPR018060">
    <property type="entry name" value="HTH_AraC"/>
</dbReference>
<dbReference type="AlphaFoldDB" id="D2MNX8"/>
<evidence type="ECO:0000256" key="1">
    <source>
        <dbReference type="ARBA" id="ARBA00023015"/>
    </source>
</evidence>
<dbReference type="SUPFAM" id="SSF46689">
    <property type="entry name" value="Homeodomain-like"/>
    <property type="match status" value="2"/>
</dbReference>
<dbReference type="OrthoDB" id="1650961at2"/>
<evidence type="ECO:0000259" key="4">
    <source>
        <dbReference type="PROSITE" id="PS01124"/>
    </source>
</evidence>